<dbReference type="AlphaFoldDB" id="A0A4Q2UT73"/>
<dbReference type="GO" id="GO:0006874">
    <property type="term" value="P:intracellular calcium ion homeostasis"/>
    <property type="evidence" value="ECO:0007669"/>
    <property type="project" value="TreeGrafter"/>
</dbReference>
<evidence type="ECO:0000313" key="3">
    <source>
        <dbReference type="EMBL" id="RYC77084.1"/>
    </source>
</evidence>
<dbReference type="GO" id="GO:0000329">
    <property type="term" value="C:fungal-type vacuole membrane"/>
    <property type="evidence" value="ECO:0007669"/>
    <property type="project" value="TreeGrafter"/>
</dbReference>
<name>A0A4Q2UT73_FUSOX</name>
<protein>
    <submittedName>
        <fullName evidence="3">Uncharacterized protein</fullName>
    </submittedName>
</protein>
<keyword evidence="1" id="KW-0813">Transport</keyword>
<gene>
    <name evidence="3" type="ORF">BFJ63_vAg20042</name>
</gene>
<dbReference type="GO" id="GO:0015369">
    <property type="term" value="F:calcium:proton antiporter activity"/>
    <property type="evidence" value="ECO:0007669"/>
    <property type="project" value="TreeGrafter"/>
</dbReference>
<reference evidence="3 4" key="1">
    <citation type="submission" date="2016-12" db="EMBL/GenBank/DDBJ databases">
        <title>Draft genome sequence of Fusarium oxysporum causing rot on Narcissus.</title>
        <authorList>
            <person name="Armitage A.D."/>
            <person name="Taylor A."/>
            <person name="Clarkson J.P."/>
            <person name="Harrison R.J."/>
            <person name="Jackson A.C."/>
        </authorList>
    </citation>
    <scope>NUCLEOTIDE SEQUENCE [LARGE SCALE GENOMIC DNA]</scope>
    <source>
        <strain evidence="3 4">N139</strain>
    </source>
</reference>
<dbReference type="Proteomes" id="UP000290540">
    <property type="component" value="Unassembled WGS sequence"/>
</dbReference>
<sequence>MNRQSVTSPLLGASASAPTNNYCSGAKRSLAHCWHIAKVTLLSNYVNFLLVMVPLGIIASKMGWGSTAVFTLNFFAIIPLAAILSFATEEASMKLGDTLGGL</sequence>
<accession>A0A4Q2UT73</accession>
<comment type="caution">
    <text evidence="3">The sequence shown here is derived from an EMBL/GenBank/DDBJ whole genome shotgun (WGS) entry which is preliminary data.</text>
</comment>
<keyword evidence="2" id="KW-1133">Transmembrane helix</keyword>
<keyword evidence="2" id="KW-0812">Transmembrane</keyword>
<evidence type="ECO:0000256" key="1">
    <source>
        <dbReference type="ARBA" id="ARBA00023065"/>
    </source>
</evidence>
<evidence type="ECO:0000256" key="2">
    <source>
        <dbReference type="SAM" id="Phobius"/>
    </source>
</evidence>
<feature type="transmembrane region" description="Helical" evidence="2">
    <location>
        <begin position="36"/>
        <end position="58"/>
    </location>
</feature>
<dbReference type="EMBL" id="MQTW01002913">
    <property type="protein sequence ID" value="RYC77084.1"/>
    <property type="molecule type" value="Genomic_DNA"/>
</dbReference>
<feature type="non-terminal residue" evidence="3">
    <location>
        <position position="102"/>
    </location>
</feature>
<dbReference type="PANTHER" id="PTHR31503:SF22">
    <property type="entry name" value="VACUOLAR CALCIUM ION TRANSPORTER"/>
    <property type="match status" value="1"/>
</dbReference>
<dbReference type="InterPro" id="IPR004713">
    <property type="entry name" value="CaH_exchang"/>
</dbReference>
<proteinExistence type="predicted"/>
<keyword evidence="1" id="KW-0406">Ion transport</keyword>
<organism evidence="3 4">
    <name type="scientific">Fusarium oxysporum f. sp. narcissi</name>
    <dbReference type="NCBI Taxonomy" id="451672"/>
    <lineage>
        <taxon>Eukaryota</taxon>
        <taxon>Fungi</taxon>
        <taxon>Dikarya</taxon>
        <taxon>Ascomycota</taxon>
        <taxon>Pezizomycotina</taxon>
        <taxon>Sordariomycetes</taxon>
        <taxon>Hypocreomycetidae</taxon>
        <taxon>Hypocreales</taxon>
        <taxon>Nectriaceae</taxon>
        <taxon>Fusarium</taxon>
        <taxon>Fusarium oxysporum species complex</taxon>
    </lineage>
</organism>
<evidence type="ECO:0000313" key="4">
    <source>
        <dbReference type="Proteomes" id="UP000290540"/>
    </source>
</evidence>
<dbReference type="PANTHER" id="PTHR31503">
    <property type="entry name" value="VACUOLAR CALCIUM ION TRANSPORTER"/>
    <property type="match status" value="1"/>
</dbReference>
<keyword evidence="2" id="KW-0472">Membrane</keyword>
<feature type="transmembrane region" description="Helical" evidence="2">
    <location>
        <begin position="64"/>
        <end position="87"/>
    </location>
</feature>